<protein>
    <submittedName>
        <fullName evidence="1">Uncharacterized protein</fullName>
    </submittedName>
</protein>
<gene>
    <name evidence="1" type="ORF">PoMZ_02446</name>
</gene>
<evidence type="ECO:0000313" key="1">
    <source>
        <dbReference type="EMBL" id="QBZ57520.1"/>
    </source>
</evidence>
<evidence type="ECO:0000313" key="2">
    <source>
        <dbReference type="Proteomes" id="UP000294847"/>
    </source>
</evidence>
<accession>A0A4P7NBC2</accession>
<sequence>MTFFWARPPRLYGHKTARVKWCDSEQLLPRSEAKEGRTCAGQGSRMPVR</sequence>
<dbReference type="EMBL" id="CP034205">
    <property type="protein sequence ID" value="QBZ57520.1"/>
    <property type="molecule type" value="Genomic_DNA"/>
</dbReference>
<reference evidence="1 2" key="1">
    <citation type="journal article" date="2019" name="Mol. Biol. Evol.">
        <title>Blast fungal genomes show frequent chromosomal changes, gene gains and losses, and effector gene turnover.</title>
        <authorList>
            <person name="Gomez Luciano L.B."/>
            <person name="Jason Tsai I."/>
            <person name="Chuma I."/>
            <person name="Tosa Y."/>
            <person name="Chen Y.H."/>
            <person name="Li J.Y."/>
            <person name="Li M.Y."/>
            <person name="Jade Lu M.Y."/>
            <person name="Nakayashiki H."/>
            <person name="Li W.H."/>
        </authorList>
    </citation>
    <scope>NUCLEOTIDE SEQUENCE [LARGE SCALE GENOMIC DNA]</scope>
    <source>
        <strain evidence="1">MZ5-1-6</strain>
    </source>
</reference>
<dbReference type="Proteomes" id="UP000294847">
    <property type="component" value="Chromosome 2"/>
</dbReference>
<name>A0A4P7NBC2_PYROR</name>
<dbReference type="AlphaFoldDB" id="A0A4P7NBC2"/>
<proteinExistence type="predicted"/>
<organism evidence="1 2">
    <name type="scientific">Pyricularia oryzae</name>
    <name type="common">Rice blast fungus</name>
    <name type="synonym">Magnaporthe oryzae</name>
    <dbReference type="NCBI Taxonomy" id="318829"/>
    <lineage>
        <taxon>Eukaryota</taxon>
        <taxon>Fungi</taxon>
        <taxon>Dikarya</taxon>
        <taxon>Ascomycota</taxon>
        <taxon>Pezizomycotina</taxon>
        <taxon>Sordariomycetes</taxon>
        <taxon>Sordariomycetidae</taxon>
        <taxon>Magnaporthales</taxon>
        <taxon>Pyriculariaceae</taxon>
        <taxon>Pyricularia</taxon>
    </lineage>
</organism>